<evidence type="ECO:0000313" key="2">
    <source>
        <dbReference type="Proteomes" id="UP000305067"/>
    </source>
</evidence>
<proteinExistence type="predicted"/>
<keyword evidence="2" id="KW-1185">Reference proteome</keyword>
<dbReference type="Proteomes" id="UP000305067">
    <property type="component" value="Unassembled WGS sequence"/>
</dbReference>
<dbReference type="EMBL" id="ML178829">
    <property type="protein sequence ID" value="TFL00308.1"/>
    <property type="molecule type" value="Genomic_DNA"/>
</dbReference>
<gene>
    <name evidence="1" type="ORF">BDV98DRAFT_569569</name>
</gene>
<reference evidence="1 2" key="1">
    <citation type="journal article" date="2019" name="Nat. Ecol. Evol.">
        <title>Megaphylogeny resolves global patterns of mushroom evolution.</title>
        <authorList>
            <person name="Varga T."/>
            <person name="Krizsan K."/>
            <person name="Foldi C."/>
            <person name="Dima B."/>
            <person name="Sanchez-Garcia M."/>
            <person name="Sanchez-Ramirez S."/>
            <person name="Szollosi G.J."/>
            <person name="Szarkandi J.G."/>
            <person name="Papp V."/>
            <person name="Albert L."/>
            <person name="Andreopoulos W."/>
            <person name="Angelini C."/>
            <person name="Antonin V."/>
            <person name="Barry K.W."/>
            <person name="Bougher N.L."/>
            <person name="Buchanan P."/>
            <person name="Buyck B."/>
            <person name="Bense V."/>
            <person name="Catcheside P."/>
            <person name="Chovatia M."/>
            <person name="Cooper J."/>
            <person name="Damon W."/>
            <person name="Desjardin D."/>
            <person name="Finy P."/>
            <person name="Geml J."/>
            <person name="Haridas S."/>
            <person name="Hughes K."/>
            <person name="Justo A."/>
            <person name="Karasinski D."/>
            <person name="Kautmanova I."/>
            <person name="Kiss B."/>
            <person name="Kocsube S."/>
            <person name="Kotiranta H."/>
            <person name="LaButti K.M."/>
            <person name="Lechner B.E."/>
            <person name="Liimatainen K."/>
            <person name="Lipzen A."/>
            <person name="Lukacs Z."/>
            <person name="Mihaltcheva S."/>
            <person name="Morgado L.N."/>
            <person name="Niskanen T."/>
            <person name="Noordeloos M.E."/>
            <person name="Ohm R.A."/>
            <person name="Ortiz-Santana B."/>
            <person name="Ovrebo C."/>
            <person name="Racz N."/>
            <person name="Riley R."/>
            <person name="Savchenko A."/>
            <person name="Shiryaev A."/>
            <person name="Soop K."/>
            <person name="Spirin V."/>
            <person name="Szebenyi C."/>
            <person name="Tomsovsky M."/>
            <person name="Tulloss R.E."/>
            <person name="Uehling J."/>
            <person name="Grigoriev I.V."/>
            <person name="Vagvolgyi C."/>
            <person name="Papp T."/>
            <person name="Martin F.M."/>
            <person name="Miettinen O."/>
            <person name="Hibbett D.S."/>
            <person name="Nagy L.G."/>
        </authorList>
    </citation>
    <scope>NUCLEOTIDE SEQUENCE [LARGE SCALE GENOMIC DNA]</scope>
    <source>
        <strain evidence="1 2">CBS 309.79</strain>
    </source>
</reference>
<dbReference type="AlphaFoldDB" id="A0A5C3QGD3"/>
<accession>A0A5C3QGD3</accession>
<protein>
    <submittedName>
        <fullName evidence="1">Uncharacterized protein</fullName>
    </submittedName>
</protein>
<evidence type="ECO:0000313" key="1">
    <source>
        <dbReference type="EMBL" id="TFL00308.1"/>
    </source>
</evidence>
<sequence length="83" mass="8975">MFLPESSRYLLVLLSTSSTLSVWTWTALSSRPSRLLCSLPSSACLPSSFSPPSSALCLSSSLMTHVGLVDTSHRTLVFVRNLS</sequence>
<organism evidence="1 2">
    <name type="scientific">Pterulicium gracile</name>
    <dbReference type="NCBI Taxonomy" id="1884261"/>
    <lineage>
        <taxon>Eukaryota</taxon>
        <taxon>Fungi</taxon>
        <taxon>Dikarya</taxon>
        <taxon>Basidiomycota</taxon>
        <taxon>Agaricomycotina</taxon>
        <taxon>Agaricomycetes</taxon>
        <taxon>Agaricomycetidae</taxon>
        <taxon>Agaricales</taxon>
        <taxon>Pleurotineae</taxon>
        <taxon>Pterulaceae</taxon>
        <taxon>Pterulicium</taxon>
    </lineage>
</organism>
<name>A0A5C3QGD3_9AGAR</name>